<accession>A0ACD5TZM6</accession>
<reference evidence="1" key="2">
    <citation type="submission" date="2025-09" db="UniProtKB">
        <authorList>
            <consortium name="EnsemblPlants"/>
        </authorList>
    </citation>
    <scope>IDENTIFICATION</scope>
</reference>
<dbReference type="EnsemblPlants" id="AVESA.00010b.r2.1DG0151080.1">
    <property type="protein sequence ID" value="AVESA.00010b.r2.1DG0151080.1.CDS"/>
    <property type="gene ID" value="AVESA.00010b.r2.1DG0151080"/>
</dbReference>
<reference evidence="1" key="1">
    <citation type="submission" date="2021-05" db="EMBL/GenBank/DDBJ databases">
        <authorList>
            <person name="Scholz U."/>
            <person name="Mascher M."/>
            <person name="Fiebig A."/>
        </authorList>
    </citation>
    <scope>NUCLEOTIDE SEQUENCE [LARGE SCALE GENOMIC DNA]</scope>
</reference>
<dbReference type="Proteomes" id="UP001732700">
    <property type="component" value="Chromosome 1D"/>
</dbReference>
<sequence>MAGIEALLHLVATMLLVLVTAIIASPNCASRCGNISIPYPFGLIAGCHREGFKLDCNDNTYNPPKLFMNSSGIQVLEISAQDSTLWIDSGILTLDGNQDIDGFIRMNWSIPLDYSLYKVSSGTNVVVFLGCGINAIVQWHTPGGDSASNCVPECVPGHPVVATDGTCSGIGCCSTRNVGFNSNMFLIKYTVEEDNLTVNSSLALVEEKWWSQKKNVMALQQAVSSDNTSLLGVSDGVLHNIPGAPVRTAISWVFSNLTCGEAINSSDFGCLSDNSECIDHLEPDAGSTGGYTCRCWRGYEGNPYERHGCQGFATVIGIGSGLGILLIILVVLFLRKNIIAWKAKKSRAFFFKQNRGLLLQRLVDKDIAERMIFSLEELEKATNRFDMARKLGGGGHSTVYKGILSDQRVVAIKKSKVVIQRETDDFINEVVILSQVNHRNVVKLFGCCLETEVPLLVYEFVSNGTLSDHLHVSTPLSLPWKDRLRIALETSRCLAYLHSAASVSIVHRDIKSANILLDDRLTSKVSDFGASRGIPIDQTGVTTAVQGTFGYLDPEYYHTRRLTERSDVYSFGVVLVELLTRKKPCVHMSSPGASLTAEFTLRVNQEKLFEMLDQQVIEEGGEEAKELAVVAVMCLNLKGEDRPTMRQVETRLEAMQTMANYTPVEQNHANPDDDNFSRQYSMEEEYMSSMDFPR</sequence>
<evidence type="ECO:0000313" key="2">
    <source>
        <dbReference type="Proteomes" id="UP001732700"/>
    </source>
</evidence>
<protein>
    <submittedName>
        <fullName evidence="1">Uncharacterized protein</fullName>
    </submittedName>
</protein>
<evidence type="ECO:0000313" key="1">
    <source>
        <dbReference type="EnsemblPlants" id="AVESA.00010b.r2.1DG0151080.1.CDS"/>
    </source>
</evidence>
<proteinExistence type="predicted"/>
<keyword evidence="2" id="KW-1185">Reference proteome</keyword>
<organism evidence="1 2">
    <name type="scientific">Avena sativa</name>
    <name type="common">Oat</name>
    <dbReference type="NCBI Taxonomy" id="4498"/>
    <lineage>
        <taxon>Eukaryota</taxon>
        <taxon>Viridiplantae</taxon>
        <taxon>Streptophyta</taxon>
        <taxon>Embryophyta</taxon>
        <taxon>Tracheophyta</taxon>
        <taxon>Spermatophyta</taxon>
        <taxon>Magnoliopsida</taxon>
        <taxon>Liliopsida</taxon>
        <taxon>Poales</taxon>
        <taxon>Poaceae</taxon>
        <taxon>BOP clade</taxon>
        <taxon>Pooideae</taxon>
        <taxon>Poodae</taxon>
        <taxon>Poeae</taxon>
        <taxon>Poeae Chloroplast Group 1 (Aveneae type)</taxon>
        <taxon>Aveninae</taxon>
        <taxon>Avena</taxon>
    </lineage>
</organism>
<name>A0ACD5TZM6_AVESA</name>